<accession>A0ABN2H7J4</accession>
<keyword evidence="4" id="KW-0547">Nucleotide-binding</keyword>
<dbReference type="InterPro" id="IPR008271">
    <property type="entry name" value="Ser/Thr_kinase_AS"/>
</dbReference>
<dbReference type="SMART" id="SM00220">
    <property type="entry name" value="S_TKc"/>
    <property type="match status" value="1"/>
</dbReference>
<evidence type="ECO:0000256" key="1">
    <source>
        <dbReference type="ARBA" id="ARBA00012513"/>
    </source>
</evidence>
<dbReference type="SUPFAM" id="SSF56112">
    <property type="entry name" value="Protein kinase-like (PK-like)"/>
    <property type="match status" value="1"/>
</dbReference>
<feature type="transmembrane region" description="Helical" evidence="7">
    <location>
        <begin position="252"/>
        <end position="273"/>
    </location>
</feature>
<dbReference type="EMBL" id="BAAANY010000011">
    <property type="protein sequence ID" value="GAA1683255.1"/>
    <property type="molecule type" value="Genomic_DNA"/>
</dbReference>
<evidence type="ECO:0000313" key="10">
    <source>
        <dbReference type="Proteomes" id="UP001500618"/>
    </source>
</evidence>
<protein>
    <recommendedName>
        <fullName evidence="1">non-specific serine/threonine protein kinase</fullName>
        <ecNumber evidence="1">2.7.11.1</ecNumber>
    </recommendedName>
</protein>
<evidence type="ECO:0000256" key="5">
    <source>
        <dbReference type="ARBA" id="ARBA00022777"/>
    </source>
</evidence>
<comment type="caution">
    <text evidence="9">The sequence shown here is derived from an EMBL/GenBank/DDBJ whole genome shotgun (WGS) entry which is preliminary data.</text>
</comment>
<evidence type="ECO:0000259" key="8">
    <source>
        <dbReference type="PROSITE" id="PS50011"/>
    </source>
</evidence>
<keyword evidence="7" id="KW-0812">Transmembrane</keyword>
<evidence type="ECO:0000256" key="2">
    <source>
        <dbReference type="ARBA" id="ARBA00022527"/>
    </source>
</evidence>
<evidence type="ECO:0000256" key="7">
    <source>
        <dbReference type="SAM" id="Phobius"/>
    </source>
</evidence>
<keyword evidence="10" id="KW-1185">Reference proteome</keyword>
<keyword evidence="7" id="KW-1133">Transmembrane helix</keyword>
<keyword evidence="6" id="KW-0067">ATP-binding</keyword>
<keyword evidence="3" id="KW-0808">Transferase</keyword>
<evidence type="ECO:0000256" key="4">
    <source>
        <dbReference type="ARBA" id="ARBA00022741"/>
    </source>
</evidence>
<name>A0ABN2H7J4_9ACTN</name>
<gene>
    <name evidence="9" type="ORF">GCM10009765_35580</name>
</gene>
<feature type="domain" description="Protein kinase" evidence="8">
    <location>
        <begin position="1"/>
        <end position="233"/>
    </location>
</feature>
<dbReference type="PANTHER" id="PTHR43289:SF6">
    <property type="entry name" value="SERINE_THREONINE-PROTEIN KINASE NEKL-3"/>
    <property type="match status" value="1"/>
</dbReference>
<evidence type="ECO:0000256" key="6">
    <source>
        <dbReference type="ARBA" id="ARBA00022840"/>
    </source>
</evidence>
<dbReference type="PANTHER" id="PTHR43289">
    <property type="entry name" value="MITOGEN-ACTIVATED PROTEIN KINASE KINASE KINASE 20-RELATED"/>
    <property type="match status" value="1"/>
</dbReference>
<dbReference type="Gene3D" id="1.10.510.10">
    <property type="entry name" value="Transferase(Phosphotransferase) domain 1"/>
    <property type="match status" value="1"/>
</dbReference>
<organism evidence="9 10">
    <name type="scientific">Fodinicola feengrottensis</name>
    <dbReference type="NCBI Taxonomy" id="435914"/>
    <lineage>
        <taxon>Bacteria</taxon>
        <taxon>Bacillati</taxon>
        <taxon>Actinomycetota</taxon>
        <taxon>Actinomycetes</taxon>
        <taxon>Mycobacteriales</taxon>
        <taxon>Fodinicola</taxon>
    </lineage>
</organism>
<sequence length="575" mass="60217">MGIVWLATDLELRRKVALKRSQTGDAGQIRREAMIGAGLTHPHVVTVLDVAVDGDDRWLVMEYVPSRSLAEVLANDGPLPPNQVRRIGVELAGALAVMHAKGMVHRDIKPSNVLIAQDGTAKLTDLGIARWAEATLTGGAYAGGTAAYLAPEAADDHEAGPASDIFSLGATLFAAVTGGSPWGGSGPAAQLRRAAAYDLEPMPPTGGLAPVLGALMAKQPARRPTADQVQGLLSGDTTDRVFTPGRPHRGRLVLVSAVVVGVMLVSAGVFAAIRHRTPAAPSKPAAATSPGALGDPRTADPCALLVPGSLARFGKVALEPNYGNFNHCDLTVDTTGKSDIIDVSLEFQLPEEYPAVPPVPGKLGQVQPVPPTENRCQRSIALPNLYLVVISARQVHNQPAPLCGAAEAVALGTYGLLANGPIPHRPAYKSPSTGALDACTLLSGKEISTAIGAAVSAEPDYGNWTCYWEHGGRQVTVSFGREYPLEGDPPDGTKTTVSGRLAYVDTSTNDGRRDECDLTLVHRRYTPTVASEKGTPPQREETVIVSLENKDTSNVQTECAAATVLASALVARLPH</sequence>
<dbReference type="Proteomes" id="UP001500618">
    <property type="component" value="Unassembled WGS sequence"/>
</dbReference>
<proteinExistence type="predicted"/>
<dbReference type="Pfam" id="PF00069">
    <property type="entry name" value="Pkinase"/>
    <property type="match status" value="1"/>
</dbReference>
<dbReference type="InterPro" id="IPR000719">
    <property type="entry name" value="Prot_kinase_dom"/>
</dbReference>
<dbReference type="CDD" id="cd14014">
    <property type="entry name" value="STKc_PknB_like"/>
    <property type="match status" value="1"/>
</dbReference>
<dbReference type="PROSITE" id="PS50011">
    <property type="entry name" value="PROTEIN_KINASE_DOM"/>
    <property type="match status" value="1"/>
</dbReference>
<dbReference type="InterPro" id="IPR011009">
    <property type="entry name" value="Kinase-like_dom_sf"/>
</dbReference>
<keyword evidence="5" id="KW-0418">Kinase</keyword>
<dbReference type="PROSITE" id="PS00108">
    <property type="entry name" value="PROTEIN_KINASE_ST"/>
    <property type="match status" value="1"/>
</dbReference>
<dbReference type="EC" id="2.7.11.1" evidence="1"/>
<keyword evidence="7" id="KW-0472">Membrane</keyword>
<evidence type="ECO:0000256" key="3">
    <source>
        <dbReference type="ARBA" id="ARBA00022679"/>
    </source>
</evidence>
<reference evidence="9 10" key="1">
    <citation type="journal article" date="2019" name="Int. J. Syst. Evol. Microbiol.">
        <title>The Global Catalogue of Microorganisms (GCM) 10K type strain sequencing project: providing services to taxonomists for standard genome sequencing and annotation.</title>
        <authorList>
            <consortium name="The Broad Institute Genomics Platform"/>
            <consortium name="The Broad Institute Genome Sequencing Center for Infectious Disease"/>
            <person name="Wu L."/>
            <person name="Ma J."/>
        </authorList>
    </citation>
    <scope>NUCLEOTIDE SEQUENCE [LARGE SCALE GENOMIC DNA]</scope>
    <source>
        <strain evidence="9 10">JCM 14718</strain>
    </source>
</reference>
<keyword evidence="2" id="KW-0723">Serine/threonine-protein kinase</keyword>
<evidence type="ECO:0000313" key="9">
    <source>
        <dbReference type="EMBL" id="GAA1683255.1"/>
    </source>
</evidence>